<keyword evidence="4" id="KW-1185">Reference proteome</keyword>
<evidence type="ECO:0008006" key="5">
    <source>
        <dbReference type="Google" id="ProtNLM"/>
    </source>
</evidence>
<keyword evidence="2" id="KW-0472">Membrane</keyword>
<dbReference type="Proteomes" id="UP000023152">
    <property type="component" value="Unassembled WGS sequence"/>
</dbReference>
<keyword evidence="2" id="KW-1133">Transmembrane helix</keyword>
<evidence type="ECO:0000313" key="4">
    <source>
        <dbReference type="Proteomes" id="UP000023152"/>
    </source>
</evidence>
<feature type="compositionally biased region" description="Acidic residues" evidence="1">
    <location>
        <begin position="200"/>
        <end position="229"/>
    </location>
</feature>
<protein>
    <recommendedName>
        <fullName evidence="5">PDZ domain-containing protein</fullName>
    </recommendedName>
</protein>
<comment type="caution">
    <text evidence="3">The sequence shown here is derived from an EMBL/GenBank/DDBJ whole genome shotgun (WGS) entry which is preliminary data.</text>
</comment>
<feature type="region of interest" description="Disordered" evidence="1">
    <location>
        <begin position="563"/>
        <end position="600"/>
    </location>
</feature>
<organism evidence="3 4">
    <name type="scientific">Reticulomyxa filosa</name>
    <dbReference type="NCBI Taxonomy" id="46433"/>
    <lineage>
        <taxon>Eukaryota</taxon>
        <taxon>Sar</taxon>
        <taxon>Rhizaria</taxon>
        <taxon>Retaria</taxon>
        <taxon>Foraminifera</taxon>
        <taxon>Monothalamids</taxon>
        <taxon>Reticulomyxidae</taxon>
        <taxon>Reticulomyxa</taxon>
    </lineage>
</organism>
<keyword evidence="2" id="KW-0812">Transmembrane</keyword>
<proteinExistence type="predicted"/>
<accession>X6P9M7</accession>
<feature type="region of interest" description="Disordered" evidence="1">
    <location>
        <begin position="180"/>
        <end position="252"/>
    </location>
</feature>
<feature type="region of interest" description="Disordered" evidence="1">
    <location>
        <begin position="311"/>
        <end position="342"/>
    </location>
</feature>
<dbReference type="SUPFAM" id="SSF50156">
    <property type="entry name" value="PDZ domain-like"/>
    <property type="match status" value="1"/>
</dbReference>
<feature type="compositionally biased region" description="Basic and acidic residues" evidence="1">
    <location>
        <begin position="315"/>
        <end position="325"/>
    </location>
</feature>
<feature type="transmembrane region" description="Helical" evidence="2">
    <location>
        <begin position="741"/>
        <end position="762"/>
    </location>
</feature>
<reference evidence="3 4" key="1">
    <citation type="journal article" date="2013" name="Curr. Biol.">
        <title>The Genome of the Foraminiferan Reticulomyxa filosa.</title>
        <authorList>
            <person name="Glockner G."/>
            <person name="Hulsmann N."/>
            <person name="Schleicher M."/>
            <person name="Noegel A.A."/>
            <person name="Eichinger L."/>
            <person name="Gallinger C."/>
            <person name="Pawlowski J."/>
            <person name="Sierra R."/>
            <person name="Euteneuer U."/>
            <person name="Pillet L."/>
            <person name="Moustafa A."/>
            <person name="Platzer M."/>
            <person name="Groth M."/>
            <person name="Szafranski K."/>
            <person name="Schliwa M."/>
        </authorList>
    </citation>
    <scope>NUCLEOTIDE SEQUENCE [LARGE SCALE GENOMIC DNA]</scope>
</reference>
<feature type="transmembrane region" description="Helical" evidence="2">
    <location>
        <begin position="830"/>
        <end position="852"/>
    </location>
</feature>
<feature type="compositionally biased region" description="Basic and acidic residues" evidence="1">
    <location>
        <begin position="576"/>
        <end position="597"/>
    </location>
</feature>
<feature type="region of interest" description="Disordered" evidence="1">
    <location>
        <begin position="915"/>
        <end position="950"/>
    </location>
</feature>
<name>X6P9M7_RETFI</name>
<feature type="compositionally biased region" description="Polar residues" evidence="1">
    <location>
        <begin position="938"/>
        <end position="950"/>
    </location>
</feature>
<gene>
    <name evidence="3" type="ORF">RFI_02316</name>
</gene>
<feature type="compositionally biased region" description="Basic and acidic residues" evidence="1">
    <location>
        <begin position="180"/>
        <end position="199"/>
    </location>
</feature>
<evidence type="ECO:0000256" key="2">
    <source>
        <dbReference type="SAM" id="Phobius"/>
    </source>
</evidence>
<feature type="compositionally biased region" description="Low complexity" evidence="1">
    <location>
        <begin position="920"/>
        <end position="937"/>
    </location>
</feature>
<feature type="compositionally biased region" description="Basic and acidic residues" evidence="1">
    <location>
        <begin position="230"/>
        <end position="252"/>
    </location>
</feature>
<feature type="region of interest" description="Disordered" evidence="1">
    <location>
        <begin position="492"/>
        <end position="543"/>
    </location>
</feature>
<evidence type="ECO:0000313" key="3">
    <source>
        <dbReference type="EMBL" id="ETO34774.1"/>
    </source>
</evidence>
<dbReference type="InterPro" id="IPR036034">
    <property type="entry name" value="PDZ_sf"/>
</dbReference>
<feature type="region of interest" description="Disordered" evidence="1">
    <location>
        <begin position="634"/>
        <end position="654"/>
    </location>
</feature>
<dbReference type="EMBL" id="ASPP01002289">
    <property type="protein sequence ID" value="ETO34774.1"/>
    <property type="molecule type" value="Genomic_DNA"/>
</dbReference>
<feature type="compositionally biased region" description="Low complexity" evidence="1">
    <location>
        <begin position="492"/>
        <end position="506"/>
    </location>
</feature>
<dbReference type="AlphaFoldDB" id="X6P9M7"/>
<sequence length="993" mass="112417">MGILVGAWPGVQQQGEMTRSAMDRIFNLLPPPYRNELFRLINEDNEPFITAEEYETFLTSLVVGCIIAFCVCVTGNQKPPIDLEIRNMSKSFYQNVNLNNIFARKQFCSKQVLTVIGAKQIITDLRKYFSDMDIPPNDICIPLLTGLSRIKITKAITQCSRVFWKLLSDQWWSDYDDALPEHQEESEQLEEKGEDIPIKDDDDNEDNNENVDGHDIEDDEVEFDDEPWDDKDSTKKQPLKYAHDDSNDTAKISDMEDDHIANAARTQIKSSPLVSTSVRTHGPTNSLGLELSTTSIAPKKHDRALSASSALKLENTTKEKANNEKNRKKNKNLRRTQSTGIKESIHEFLERVMSPPILKVLEQQQNPDANVGALYNKAMNLPVQSRYYPVKDSNEHKAEGHSKLSTIDESIKEMVFTKRPLGFSLHDVNGDLIVDGVKKDSPACRKGVKQGWLVISINEETEIDKMYRILFDKNVESLTVVFDTSVISPLPTTTTSANTCTNTSVDSDSRSVVHHSKTQSDSKSKSNSSSSDESTKKRSFDEELPSEFAHEFLEKRNIVKAKPKPITTNTVPMQLSEDKKQFDTSLRTGKDREESVRSDASLDLSPALPLDDLDNMMLPPLILEDMPLKHNGNDIDKAGAISPLESPNQPSLQCPRPQPIPMRVEMQMENDTQPLSNSQPDRQKTTQLALPNSQTTTTNIVQADPIPEIAPVSLTAYDYGFTHSRMILLRKYFCLSYKWKWIVRIILSIWCIVAIFLILQLYHNFCFLFPKNTFFLCFLNSIGIQFDLKEQYNNPYKDEVISQCNVTEKHIQVLNQKQTSEDQFSETMSWIYSGLCSVGIFWFVISPLWILFKTVCMSWQFRDLARQKQGHTLLRAITTTTTPPLTPTARQKGDETIALPNNSGQTQIEITASPPRKVTGTETNTNTTSAQTHTTNTIPSNSTATTISGNVSHSQKESAYNQFTYENYISLMGQIFNVFGEIYLLKDNQNNQE</sequence>
<evidence type="ECO:0000256" key="1">
    <source>
        <dbReference type="SAM" id="MobiDB-lite"/>
    </source>
</evidence>